<sequence length="522" mass="55488">MKSSTSKKLAQVTVMILTISVLLPVFAFAAPGFRTADTFYRDNYVTGYVYSDEPVNAQVYMYAPDGTSAGVAKTTYESVSNGVYTYRFEGASTVARQTYLRLHEVTTSTYHDVYDSSSNRRRGGGGGGGGYTGGVSGSILTVPSDGSIDANTLMNLLTNYDTVELKLTGDVALIPAKALVDFVGNTSKMLKIYNDKGTYNLPLSVLNLTALQDQLSTTVDDLKIKVTIAAASAADISGISSTALGLGATVIANAVDFGLVGIDNDGDTAEVDLGNNYVSRSIPLTKTASAANATGVVYDPAAKQLNFVPSLISSTGENGEVLIKRNSNSVYAAIERNKEFADANGHWAEGYIDLLGNKLVIDGMTDTTFEPERNVTRAEFAALVVRALGIDQRTASSRFSDVSSSDWYGSDVSSAVYAEIIDGYEDNTFRPNDAIKREELAAMVIRALEYAGVEADGSSAALTKFTDSDDIVWAQEELAAAVSSGIVDGMTDTTIGPRLQATRAQSAAMLNRLLLKANFINN</sequence>
<accession>A0A2W1N9G1</accession>
<evidence type="ECO:0000313" key="4">
    <source>
        <dbReference type="Proteomes" id="UP000214746"/>
    </source>
</evidence>
<feature type="chain" id="PRO_5015904540" evidence="1">
    <location>
        <begin position="30"/>
        <end position="522"/>
    </location>
</feature>
<protein>
    <submittedName>
        <fullName evidence="3">S-layer homology domain-containing protein</fullName>
    </submittedName>
</protein>
<feature type="domain" description="SLH" evidence="2">
    <location>
        <begin position="461"/>
        <end position="522"/>
    </location>
</feature>
<comment type="caution">
    <text evidence="3">The sequence shown here is derived from an EMBL/GenBank/DDBJ whole genome shotgun (WGS) entry which is preliminary data.</text>
</comment>
<dbReference type="InterPro" id="IPR051465">
    <property type="entry name" value="Cell_Envelope_Struct_Comp"/>
</dbReference>
<dbReference type="AlphaFoldDB" id="A0A2W1N9G1"/>
<dbReference type="PROSITE" id="PS51272">
    <property type="entry name" value="SLH"/>
    <property type="match status" value="3"/>
</dbReference>
<gene>
    <name evidence="3" type="ORF">CBW46_007880</name>
</gene>
<feature type="signal peptide" evidence="1">
    <location>
        <begin position="1"/>
        <end position="29"/>
    </location>
</feature>
<dbReference type="EMBL" id="NHRJ02000003">
    <property type="protein sequence ID" value="PZE21279.1"/>
    <property type="molecule type" value="Genomic_DNA"/>
</dbReference>
<evidence type="ECO:0000313" key="3">
    <source>
        <dbReference type="EMBL" id="PZE21279.1"/>
    </source>
</evidence>
<dbReference type="RefSeq" id="WP_089199475.1">
    <property type="nucleotide sequence ID" value="NZ_NHRJ02000003.1"/>
</dbReference>
<evidence type="ECO:0000256" key="1">
    <source>
        <dbReference type="SAM" id="SignalP"/>
    </source>
</evidence>
<dbReference type="PANTHER" id="PTHR43308">
    <property type="entry name" value="OUTER MEMBRANE PROTEIN ALPHA-RELATED"/>
    <property type="match status" value="1"/>
</dbReference>
<proteinExistence type="predicted"/>
<keyword evidence="1" id="KW-0732">Signal</keyword>
<feature type="domain" description="SLH" evidence="2">
    <location>
        <begin position="395"/>
        <end position="458"/>
    </location>
</feature>
<dbReference type="PANTHER" id="PTHR43308:SF5">
    <property type="entry name" value="S-LAYER PROTEIN _ PEPTIDOGLYCAN ENDO-BETA-N-ACETYLGLUCOSAMINIDASE"/>
    <property type="match status" value="1"/>
</dbReference>
<reference evidence="3" key="1">
    <citation type="submission" date="2018-06" db="EMBL/GenBank/DDBJ databases">
        <title>Paenibacillus xerothermodurans sp. nov. an extremely dry heat resistant spore forming bacterium isolated from the soil of Cape Canaveral, Florida.</title>
        <authorList>
            <person name="Seuylemezian A."/>
            <person name="Kaur N."/>
            <person name="Patil P."/>
            <person name="Patil P."/>
            <person name="Mayilraj S."/>
            <person name="Vaishampayan P."/>
        </authorList>
    </citation>
    <scope>NUCLEOTIDE SEQUENCE [LARGE SCALE GENOMIC DNA]</scope>
    <source>
        <strain evidence="3">ATCC 27380</strain>
    </source>
</reference>
<dbReference type="InterPro" id="IPR001119">
    <property type="entry name" value="SLH_dom"/>
</dbReference>
<keyword evidence="4" id="KW-1185">Reference proteome</keyword>
<feature type="domain" description="SLH" evidence="2">
    <location>
        <begin position="335"/>
        <end position="394"/>
    </location>
</feature>
<dbReference type="OrthoDB" id="1723494at2"/>
<organism evidence="3 4">
    <name type="scientific">Paenibacillus xerothermodurans</name>
    <dbReference type="NCBI Taxonomy" id="1977292"/>
    <lineage>
        <taxon>Bacteria</taxon>
        <taxon>Bacillati</taxon>
        <taxon>Bacillota</taxon>
        <taxon>Bacilli</taxon>
        <taxon>Bacillales</taxon>
        <taxon>Paenibacillaceae</taxon>
        <taxon>Paenibacillus</taxon>
    </lineage>
</organism>
<evidence type="ECO:0000259" key="2">
    <source>
        <dbReference type="PROSITE" id="PS51272"/>
    </source>
</evidence>
<name>A0A2W1N9G1_PAEXE</name>
<dbReference type="Proteomes" id="UP000214746">
    <property type="component" value="Unassembled WGS sequence"/>
</dbReference>
<dbReference type="Pfam" id="PF00395">
    <property type="entry name" value="SLH"/>
    <property type="match status" value="3"/>
</dbReference>